<sequence>CRIIQLKKQLFVAEQTLIILAFEQCPPRKLKEIRPLNKLLIVGISKSNVEQLLIVLKCLVLHEISQLLNTQLDKSTLAKCIGMIENGVNPEALAAVIQELRREGAKSG</sequence>
<evidence type="ECO:0000256" key="5">
    <source>
        <dbReference type="ARBA" id="ARBA00022490"/>
    </source>
</evidence>
<evidence type="ECO:0000256" key="2">
    <source>
        <dbReference type="ARBA" id="ARBA00004267"/>
    </source>
</evidence>
<name>A0A409VT80_9AGAR</name>
<comment type="subcellular location">
    <subcellularLocation>
        <location evidence="2">Cytoplasm</location>
        <location evidence="2">Cytoskeleton</location>
        <location evidence="2">Microtubule organizing center</location>
    </subcellularLocation>
</comment>
<dbReference type="PANTHER" id="PTHR28520:SF2">
    <property type="entry name" value="MITOTIC-SPINDLE ORGANIZING PROTEIN 1"/>
    <property type="match status" value="1"/>
</dbReference>
<comment type="caution">
    <text evidence="8">The sequence shown here is derived from an EMBL/GenBank/DDBJ whole genome shotgun (WGS) entry which is preliminary data.</text>
</comment>
<dbReference type="GO" id="GO:0000931">
    <property type="term" value="C:gamma-tubulin ring complex"/>
    <property type="evidence" value="ECO:0007669"/>
    <property type="project" value="InterPro"/>
</dbReference>
<reference evidence="8 9" key="1">
    <citation type="journal article" date="2018" name="Evol. Lett.">
        <title>Horizontal gene cluster transfer increased hallucinogenic mushroom diversity.</title>
        <authorList>
            <person name="Reynolds H.T."/>
            <person name="Vijayakumar V."/>
            <person name="Gluck-Thaler E."/>
            <person name="Korotkin H.B."/>
            <person name="Matheny P.B."/>
            <person name="Slot J.C."/>
        </authorList>
    </citation>
    <scope>NUCLEOTIDE SEQUENCE [LARGE SCALE GENOMIC DNA]</scope>
    <source>
        <strain evidence="8 9">2629</strain>
    </source>
</reference>
<evidence type="ECO:0000256" key="3">
    <source>
        <dbReference type="ARBA" id="ARBA00011015"/>
    </source>
</evidence>
<dbReference type="GO" id="GO:0033566">
    <property type="term" value="P:gamma-tubulin complex localization"/>
    <property type="evidence" value="ECO:0007669"/>
    <property type="project" value="InterPro"/>
</dbReference>
<gene>
    <name evidence="8" type="ORF">CVT24_001490</name>
</gene>
<evidence type="ECO:0000256" key="6">
    <source>
        <dbReference type="ARBA" id="ARBA00023212"/>
    </source>
</evidence>
<proteinExistence type="inferred from homology"/>
<feature type="non-terminal residue" evidence="8">
    <location>
        <position position="1"/>
    </location>
</feature>
<evidence type="ECO:0000256" key="7">
    <source>
        <dbReference type="ARBA" id="ARBA00029810"/>
    </source>
</evidence>
<dbReference type="Proteomes" id="UP000284842">
    <property type="component" value="Unassembled WGS sequence"/>
</dbReference>
<dbReference type="GO" id="GO:0044732">
    <property type="term" value="C:mitotic spindle pole body"/>
    <property type="evidence" value="ECO:0007669"/>
    <property type="project" value="TreeGrafter"/>
</dbReference>
<evidence type="ECO:0000313" key="9">
    <source>
        <dbReference type="Proteomes" id="UP000284842"/>
    </source>
</evidence>
<dbReference type="InParanoid" id="A0A409VT80"/>
<dbReference type="STRING" id="181874.A0A409VT80"/>
<dbReference type="PANTHER" id="PTHR28520">
    <property type="entry name" value="MITOTIC-SPINDLE ORGANIZING PROTEIN 1"/>
    <property type="match status" value="1"/>
</dbReference>
<dbReference type="OrthoDB" id="48571at2759"/>
<dbReference type="GO" id="GO:0090307">
    <property type="term" value="P:mitotic spindle assembly"/>
    <property type="evidence" value="ECO:0007669"/>
    <property type="project" value="TreeGrafter"/>
</dbReference>
<accession>A0A409VT80</accession>
<comment type="similarity">
    <text evidence="3">Belongs to the MOZART1 family.</text>
</comment>
<protein>
    <recommendedName>
        <fullName evidence="4">Mitotic-spindle organizing protein 1</fullName>
    </recommendedName>
    <alternativeName>
        <fullName evidence="7">Mitotic-spindle organizing protein associated with a ring of gamma-tubulin 1</fullName>
    </alternativeName>
</protein>
<keyword evidence="6" id="KW-0206">Cytoskeleton</keyword>
<evidence type="ECO:0000256" key="1">
    <source>
        <dbReference type="ARBA" id="ARBA00003060"/>
    </source>
</evidence>
<keyword evidence="9" id="KW-1185">Reference proteome</keyword>
<organism evidence="8 9">
    <name type="scientific">Panaeolus cyanescens</name>
    <dbReference type="NCBI Taxonomy" id="181874"/>
    <lineage>
        <taxon>Eukaryota</taxon>
        <taxon>Fungi</taxon>
        <taxon>Dikarya</taxon>
        <taxon>Basidiomycota</taxon>
        <taxon>Agaricomycotina</taxon>
        <taxon>Agaricomycetes</taxon>
        <taxon>Agaricomycetidae</taxon>
        <taxon>Agaricales</taxon>
        <taxon>Agaricineae</taxon>
        <taxon>Galeropsidaceae</taxon>
        <taxon>Panaeolus</taxon>
    </lineage>
</organism>
<dbReference type="Pfam" id="PF12554">
    <property type="entry name" value="MOZART1"/>
    <property type="match status" value="1"/>
</dbReference>
<dbReference type="AlphaFoldDB" id="A0A409VT80"/>
<dbReference type="GO" id="GO:0051415">
    <property type="term" value="P:microtubule nucleation by interphase microtubule organizing center"/>
    <property type="evidence" value="ECO:0007669"/>
    <property type="project" value="TreeGrafter"/>
</dbReference>
<keyword evidence="5" id="KW-0963">Cytoplasm</keyword>
<evidence type="ECO:0000313" key="8">
    <source>
        <dbReference type="EMBL" id="PPQ69474.1"/>
    </source>
</evidence>
<evidence type="ECO:0000256" key="4">
    <source>
        <dbReference type="ARBA" id="ARBA00016992"/>
    </source>
</evidence>
<dbReference type="GO" id="GO:0031021">
    <property type="term" value="C:interphase microtubule organizing center"/>
    <property type="evidence" value="ECO:0007669"/>
    <property type="project" value="TreeGrafter"/>
</dbReference>
<dbReference type="EMBL" id="NHTK01005984">
    <property type="protein sequence ID" value="PPQ69474.1"/>
    <property type="molecule type" value="Genomic_DNA"/>
</dbReference>
<dbReference type="InterPro" id="IPR022214">
    <property type="entry name" value="MZT1"/>
</dbReference>
<comment type="function">
    <text evidence="1">Required for gamma-tubulin complex recruitment to the microtubule organizing center (MTOC).</text>
</comment>
<dbReference type="GO" id="GO:0005819">
    <property type="term" value="C:spindle"/>
    <property type="evidence" value="ECO:0007669"/>
    <property type="project" value="TreeGrafter"/>
</dbReference>